<evidence type="ECO:0000259" key="13">
    <source>
        <dbReference type="Pfam" id="PF08245"/>
    </source>
</evidence>
<dbReference type="GO" id="GO:0004326">
    <property type="term" value="F:tetrahydrofolylpolyglutamate synthase activity"/>
    <property type="evidence" value="ECO:0007669"/>
    <property type="project" value="UniProtKB-EC"/>
</dbReference>
<reference evidence="14 15" key="1">
    <citation type="journal article" date="2016" name="Nat. Commun.">
        <title>Thousands of microbial genomes shed light on interconnected biogeochemical processes in an aquifer system.</title>
        <authorList>
            <person name="Anantharaman K."/>
            <person name="Brown C.T."/>
            <person name="Hug L.A."/>
            <person name="Sharon I."/>
            <person name="Castelle C.J."/>
            <person name="Probst A.J."/>
            <person name="Thomas B.C."/>
            <person name="Singh A."/>
            <person name="Wilkins M.J."/>
            <person name="Karaoz U."/>
            <person name="Brodie E.L."/>
            <person name="Williams K.H."/>
            <person name="Hubbard S.S."/>
            <person name="Banfield J.F."/>
        </authorList>
    </citation>
    <scope>NUCLEOTIDE SEQUENCE [LARGE SCALE GENOMIC DNA]</scope>
</reference>
<dbReference type="GO" id="GO:0008841">
    <property type="term" value="F:dihydrofolate synthase activity"/>
    <property type="evidence" value="ECO:0007669"/>
    <property type="project" value="TreeGrafter"/>
</dbReference>
<dbReference type="PIRSF" id="PIRSF001563">
    <property type="entry name" value="Folylpolyglu_synth"/>
    <property type="match status" value="1"/>
</dbReference>
<evidence type="ECO:0000259" key="12">
    <source>
        <dbReference type="Pfam" id="PF02875"/>
    </source>
</evidence>
<dbReference type="InterPro" id="IPR018109">
    <property type="entry name" value="Folylpolyglutamate_synth_CS"/>
</dbReference>
<organism evidence="14 15">
    <name type="scientific">Candidatus Gottesmanbacteria bacterium RIFCSPLOWO2_01_FULL_42_22</name>
    <dbReference type="NCBI Taxonomy" id="1798391"/>
    <lineage>
        <taxon>Bacteria</taxon>
        <taxon>Candidatus Gottesmaniibacteriota</taxon>
    </lineage>
</organism>
<dbReference type="STRING" id="1798391.A2968_02000"/>
<evidence type="ECO:0000256" key="9">
    <source>
        <dbReference type="ARBA" id="ARBA00030592"/>
    </source>
</evidence>
<dbReference type="Pfam" id="PF08245">
    <property type="entry name" value="Mur_ligase_M"/>
    <property type="match status" value="1"/>
</dbReference>
<dbReference type="PANTHER" id="PTHR11136">
    <property type="entry name" value="FOLYLPOLYGLUTAMATE SYNTHASE-RELATED"/>
    <property type="match status" value="1"/>
</dbReference>
<evidence type="ECO:0000256" key="2">
    <source>
        <dbReference type="ARBA" id="ARBA00008276"/>
    </source>
</evidence>
<evidence type="ECO:0000313" key="15">
    <source>
        <dbReference type="Proteomes" id="UP000176228"/>
    </source>
</evidence>
<dbReference type="FunFam" id="3.40.1190.10:FF:000011">
    <property type="entry name" value="Folylpolyglutamate synthase/dihydrofolate synthase"/>
    <property type="match status" value="1"/>
</dbReference>
<comment type="similarity">
    <text evidence="2 11">Belongs to the folylpolyglutamate synthase family.</text>
</comment>
<dbReference type="InterPro" id="IPR036615">
    <property type="entry name" value="Mur_ligase_C_dom_sf"/>
</dbReference>
<sequence length="442" mass="49088">MIRIMAEAVKFLENYIPAPEKKYPGDLGLKRMQKLVELLGNPQLKYKTIHVGGTSGKGSTATMIASILGQKYKTGLHTSPHLERINERISIFSRAPHNRENEISDVEFIGLLNEIKTTIWKMEKSELGPPSYFEIVTAMAFLYFEKRKTDFAVIEVGLGGRFDATNVIKPIVSVITNIGLDHTEILGETVEEIAQDKAGIIKRGIKVVVGTDQPSVKKIILQKSLKENAKVFLMNRDFKIDTRKISSDGSVFHYIGKNNYYNLRINLLGRHQIDNAAVAIKVTEAVGGLTESDIRSGLTKAKIAGRLEIISQKPLIILDGAHNPDKMKALVGAIQEIWPERKVIVVLAIKNDKNATEMIDILKPLAQKFILTGYRVVMDQGEIVSYDTDDLAALMGQKRKVIIINDPLKAYDEAVNKTAGKDLILATGSLYLLGLIQKKINS</sequence>
<dbReference type="InterPro" id="IPR013221">
    <property type="entry name" value="Mur_ligase_cen"/>
</dbReference>
<evidence type="ECO:0000256" key="5">
    <source>
        <dbReference type="ARBA" id="ARBA00022723"/>
    </source>
</evidence>
<dbReference type="Pfam" id="PF02875">
    <property type="entry name" value="Mur_ligase_C"/>
    <property type="match status" value="1"/>
</dbReference>
<comment type="catalytic activity">
    <reaction evidence="10">
        <text>(6S)-5,6,7,8-tetrahydrofolyl-(gamma-L-Glu)(n) + L-glutamate + ATP = (6S)-5,6,7,8-tetrahydrofolyl-(gamma-L-Glu)(n+1) + ADP + phosphate + H(+)</text>
        <dbReference type="Rhea" id="RHEA:10580"/>
        <dbReference type="Rhea" id="RHEA-COMP:14738"/>
        <dbReference type="Rhea" id="RHEA-COMP:14740"/>
        <dbReference type="ChEBI" id="CHEBI:15378"/>
        <dbReference type="ChEBI" id="CHEBI:29985"/>
        <dbReference type="ChEBI" id="CHEBI:30616"/>
        <dbReference type="ChEBI" id="CHEBI:43474"/>
        <dbReference type="ChEBI" id="CHEBI:141005"/>
        <dbReference type="ChEBI" id="CHEBI:456216"/>
        <dbReference type="EC" id="6.3.2.17"/>
    </reaction>
</comment>
<evidence type="ECO:0000256" key="6">
    <source>
        <dbReference type="ARBA" id="ARBA00022741"/>
    </source>
</evidence>
<keyword evidence="6 11" id="KW-0547">Nucleotide-binding</keyword>
<evidence type="ECO:0000256" key="3">
    <source>
        <dbReference type="ARBA" id="ARBA00013025"/>
    </source>
</evidence>
<dbReference type="Gene3D" id="3.90.190.20">
    <property type="entry name" value="Mur ligase, C-terminal domain"/>
    <property type="match status" value="1"/>
</dbReference>
<evidence type="ECO:0000256" key="8">
    <source>
        <dbReference type="ARBA" id="ARBA00022842"/>
    </source>
</evidence>
<dbReference type="SUPFAM" id="SSF53623">
    <property type="entry name" value="MurD-like peptide ligases, catalytic domain"/>
    <property type="match status" value="1"/>
</dbReference>
<dbReference type="InterPro" id="IPR004101">
    <property type="entry name" value="Mur_ligase_C"/>
</dbReference>
<evidence type="ECO:0000256" key="4">
    <source>
        <dbReference type="ARBA" id="ARBA00022598"/>
    </source>
</evidence>
<dbReference type="EC" id="6.3.2.17" evidence="3"/>
<evidence type="ECO:0000256" key="7">
    <source>
        <dbReference type="ARBA" id="ARBA00022840"/>
    </source>
</evidence>
<keyword evidence="5" id="KW-0479">Metal-binding</keyword>
<dbReference type="AlphaFoldDB" id="A0A1F6BCH2"/>
<evidence type="ECO:0000313" key="14">
    <source>
        <dbReference type="EMBL" id="OGG34590.1"/>
    </source>
</evidence>
<dbReference type="SUPFAM" id="SSF53244">
    <property type="entry name" value="MurD-like peptide ligases, peptide-binding domain"/>
    <property type="match status" value="1"/>
</dbReference>
<dbReference type="GO" id="GO:0046872">
    <property type="term" value="F:metal ion binding"/>
    <property type="evidence" value="ECO:0007669"/>
    <property type="project" value="UniProtKB-KW"/>
</dbReference>
<dbReference type="EMBL" id="MFJU01000033">
    <property type="protein sequence ID" value="OGG34590.1"/>
    <property type="molecule type" value="Genomic_DNA"/>
</dbReference>
<dbReference type="NCBIfam" id="TIGR01499">
    <property type="entry name" value="folC"/>
    <property type="match status" value="1"/>
</dbReference>
<keyword evidence="4 11" id="KW-0436">Ligase</keyword>
<keyword evidence="7 11" id="KW-0067">ATP-binding</keyword>
<accession>A0A1F6BCH2</accession>
<evidence type="ECO:0000256" key="10">
    <source>
        <dbReference type="ARBA" id="ARBA00047493"/>
    </source>
</evidence>
<comment type="caution">
    <text evidence="14">The sequence shown here is derived from an EMBL/GenBank/DDBJ whole genome shotgun (WGS) entry which is preliminary data.</text>
</comment>
<name>A0A1F6BCH2_9BACT</name>
<comment type="cofactor">
    <cofactor evidence="1">
        <name>Mg(2+)</name>
        <dbReference type="ChEBI" id="CHEBI:18420"/>
    </cofactor>
</comment>
<proteinExistence type="inferred from homology"/>
<keyword evidence="8" id="KW-0460">Magnesium</keyword>
<dbReference type="Proteomes" id="UP000176228">
    <property type="component" value="Unassembled WGS sequence"/>
</dbReference>
<dbReference type="PANTHER" id="PTHR11136:SF0">
    <property type="entry name" value="DIHYDROFOLATE SYNTHETASE-RELATED"/>
    <property type="match status" value="1"/>
</dbReference>
<evidence type="ECO:0000256" key="1">
    <source>
        <dbReference type="ARBA" id="ARBA00001946"/>
    </source>
</evidence>
<evidence type="ECO:0000256" key="11">
    <source>
        <dbReference type="PIRNR" id="PIRNR001563"/>
    </source>
</evidence>
<dbReference type="InterPro" id="IPR036565">
    <property type="entry name" value="Mur-like_cat_sf"/>
</dbReference>
<gene>
    <name evidence="14" type="ORF">A2968_02000</name>
</gene>
<protein>
    <recommendedName>
        <fullName evidence="3">tetrahydrofolate synthase</fullName>
        <ecNumber evidence="3">6.3.2.17</ecNumber>
    </recommendedName>
    <alternativeName>
        <fullName evidence="9">Tetrahydrofolylpolyglutamate synthase</fullName>
    </alternativeName>
</protein>
<dbReference type="Gene3D" id="3.40.1190.10">
    <property type="entry name" value="Mur-like, catalytic domain"/>
    <property type="match status" value="1"/>
</dbReference>
<dbReference type="GO" id="GO:0005737">
    <property type="term" value="C:cytoplasm"/>
    <property type="evidence" value="ECO:0007669"/>
    <property type="project" value="TreeGrafter"/>
</dbReference>
<dbReference type="InterPro" id="IPR001645">
    <property type="entry name" value="Folylpolyglutamate_synth"/>
</dbReference>
<feature type="domain" description="Mur ligase central" evidence="13">
    <location>
        <begin position="139"/>
        <end position="282"/>
    </location>
</feature>
<feature type="domain" description="Mur ligase C-terminal" evidence="12">
    <location>
        <begin position="305"/>
        <end position="429"/>
    </location>
</feature>
<dbReference type="PROSITE" id="PS01012">
    <property type="entry name" value="FOLYLPOLYGLU_SYNT_2"/>
    <property type="match status" value="1"/>
</dbReference>
<dbReference type="GO" id="GO:0005524">
    <property type="term" value="F:ATP binding"/>
    <property type="evidence" value="ECO:0007669"/>
    <property type="project" value="UniProtKB-KW"/>
</dbReference>